<gene>
    <name evidence="4" type="ordered locus">Theam_1457</name>
</gene>
<dbReference type="Proteomes" id="UP000006362">
    <property type="component" value="Chromosome"/>
</dbReference>
<dbReference type="InterPro" id="IPR050625">
    <property type="entry name" value="ParA/MinD_ATPase"/>
</dbReference>
<dbReference type="Pfam" id="PF01656">
    <property type="entry name" value="CbiA"/>
    <property type="match status" value="1"/>
</dbReference>
<evidence type="ECO:0000313" key="5">
    <source>
        <dbReference type="Proteomes" id="UP000006362"/>
    </source>
</evidence>
<dbReference type="eggNOG" id="COG0455">
    <property type="taxonomic scope" value="Bacteria"/>
</dbReference>
<dbReference type="PANTHER" id="PTHR43384">
    <property type="entry name" value="SEPTUM SITE-DETERMINING PROTEIN MIND HOMOLOG, CHLOROPLASTIC-RELATED"/>
    <property type="match status" value="1"/>
</dbReference>
<evidence type="ECO:0000259" key="3">
    <source>
        <dbReference type="Pfam" id="PF01656"/>
    </source>
</evidence>
<dbReference type="InterPro" id="IPR002586">
    <property type="entry name" value="CobQ/CobB/MinD/ParA_Nub-bd_dom"/>
</dbReference>
<evidence type="ECO:0000313" key="4">
    <source>
        <dbReference type="EMBL" id="ADU97419.1"/>
    </source>
</evidence>
<dbReference type="STRING" id="648996.Theam_1457"/>
<dbReference type="OrthoDB" id="9816297at2"/>
<dbReference type="Gene3D" id="3.40.50.300">
    <property type="entry name" value="P-loop containing nucleotide triphosphate hydrolases"/>
    <property type="match status" value="1"/>
</dbReference>
<feature type="domain" description="CobQ/CobB/MinD/ParA nucleotide binding" evidence="3">
    <location>
        <begin position="25"/>
        <end position="239"/>
    </location>
</feature>
<dbReference type="GO" id="GO:0051782">
    <property type="term" value="P:negative regulation of cell division"/>
    <property type="evidence" value="ECO:0007669"/>
    <property type="project" value="TreeGrafter"/>
</dbReference>
<dbReference type="InterPro" id="IPR025501">
    <property type="entry name" value="MinD_FleN"/>
</dbReference>
<keyword evidence="2" id="KW-0067">ATP-binding</keyword>
<dbReference type="AlphaFoldDB" id="E8T490"/>
<accession>E8T490</accession>
<dbReference type="GO" id="GO:0009898">
    <property type="term" value="C:cytoplasmic side of plasma membrane"/>
    <property type="evidence" value="ECO:0007669"/>
    <property type="project" value="TreeGrafter"/>
</dbReference>
<dbReference type="SUPFAM" id="SSF52540">
    <property type="entry name" value="P-loop containing nucleoside triphosphate hydrolases"/>
    <property type="match status" value="1"/>
</dbReference>
<dbReference type="KEGG" id="tam:Theam_1457"/>
<organism evidence="4 5">
    <name type="scientific">Thermovibrio ammonificans (strain DSM 15698 / JCM 12110 / HB-1)</name>
    <dbReference type="NCBI Taxonomy" id="648996"/>
    <lineage>
        <taxon>Bacteria</taxon>
        <taxon>Pseudomonadati</taxon>
        <taxon>Aquificota</taxon>
        <taxon>Aquificia</taxon>
        <taxon>Desulfurobacteriales</taxon>
        <taxon>Desulfurobacteriaceae</taxon>
        <taxon>Thermovibrio</taxon>
    </lineage>
</organism>
<dbReference type="InterPro" id="IPR027417">
    <property type="entry name" value="P-loop_NTPase"/>
</dbReference>
<dbReference type="RefSeq" id="WP_013538205.1">
    <property type="nucleotide sequence ID" value="NC_014926.1"/>
</dbReference>
<name>E8T490_THEA1</name>
<dbReference type="HOGENOM" id="CLU_037612_0_0_0"/>
<dbReference type="PIRSF" id="PIRSF003092">
    <property type="entry name" value="MinD"/>
    <property type="match status" value="1"/>
</dbReference>
<dbReference type="PANTHER" id="PTHR43384:SF4">
    <property type="entry name" value="CELLULOSE BIOSYNTHESIS PROTEIN BCSQ-RELATED"/>
    <property type="match status" value="1"/>
</dbReference>
<proteinExistence type="predicted"/>
<dbReference type="GO" id="GO:0016887">
    <property type="term" value="F:ATP hydrolysis activity"/>
    <property type="evidence" value="ECO:0007669"/>
    <property type="project" value="TreeGrafter"/>
</dbReference>
<reference evidence="4" key="1">
    <citation type="submission" date="2011-01" db="EMBL/GenBank/DDBJ databases">
        <title>Complete sequence of chromosome of Thermovibrio ammonificans HB-1.</title>
        <authorList>
            <consortium name="US DOE Joint Genome Institute"/>
            <person name="Lucas S."/>
            <person name="Copeland A."/>
            <person name="Lapidus A."/>
            <person name="Cheng J.-F."/>
            <person name="Goodwin L."/>
            <person name="Pitluck S."/>
            <person name="Davenport K."/>
            <person name="Detter J.C."/>
            <person name="Han C."/>
            <person name="Tapia R."/>
            <person name="Land M."/>
            <person name="Hauser L."/>
            <person name="Kyrpides N."/>
            <person name="Ivanova N."/>
            <person name="Ovchinnikova G."/>
            <person name="Vetriani C."/>
            <person name="Woyke T."/>
        </authorList>
    </citation>
    <scope>NUCLEOTIDE SEQUENCE [LARGE SCALE GENOMIC DNA]</scope>
    <source>
        <strain evidence="4">HB-1</strain>
    </source>
</reference>
<keyword evidence="1" id="KW-0547">Nucleotide-binding</keyword>
<keyword evidence="5" id="KW-1185">Reference proteome</keyword>
<dbReference type="GO" id="GO:0005524">
    <property type="term" value="F:ATP binding"/>
    <property type="evidence" value="ECO:0007669"/>
    <property type="project" value="UniProtKB-KW"/>
</dbReference>
<sequence>MEGQAESLVKLVKQREKESACKVLSFVSGKGGVGKTAVATSLAYILATDFKKRVLLLDADVGLGNVHLLLGLSLEKNLKAVLKGAPIEQVIQKAKGFDVVLGFSGIDSVEELDSYEASNLLIQLERLLGRYDYVLIDNSAGINRYTVGFSRWASATYVVTTPEPTALTDAYAFIKSVYKLYGYASFKVVVNMVRSKREGFDTFERLNASAVKFLGIPLKFAGVVPYSERFSRSLARGKLLVEEFPSDPFSQELRKVAQLEVGELIPTERREGLLRRLLNFIFEGV</sequence>
<protein>
    <submittedName>
        <fullName evidence="4">Cobyrinic acid ac-diamide synthase</fullName>
    </submittedName>
</protein>
<evidence type="ECO:0000256" key="2">
    <source>
        <dbReference type="ARBA" id="ARBA00022840"/>
    </source>
</evidence>
<evidence type="ECO:0000256" key="1">
    <source>
        <dbReference type="ARBA" id="ARBA00022741"/>
    </source>
</evidence>
<dbReference type="EMBL" id="CP002444">
    <property type="protein sequence ID" value="ADU97419.1"/>
    <property type="molecule type" value="Genomic_DNA"/>
</dbReference>
<dbReference type="GO" id="GO:0005829">
    <property type="term" value="C:cytosol"/>
    <property type="evidence" value="ECO:0007669"/>
    <property type="project" value="TreeGrafter"/>
</dbReference>